<evidence type="ECO:0000313" key="2">
    <source>
        <dbReference type="EMBL" id="CAB4154790.1"/>
    </source>
</evidence>
<dbReference type="EMBL" id="LR796624">
    <property type="protein sequence ID" value="CAB4154790.1"/>
    <property type="molecule type" value="Genomic_DNA"/>
</dbReference>
<reference evidence="2" key="1">
    <citation type="submission" date="2020-04" db="EMBL/GenBank/DDBJ databases">
        <authorList>
            <person name="Chiriac C."/>
            <person name="Salcher M."/>
            <person name="Ghai R."/>
            <person name="Kavagutti S V."/>
        </authorList>
    </citation>
    <scope>NUCLEOTIDE SEQUENCE</scope>
</reference>
<accession>A0A6J5N5K9</accession>
<gene>
    <name evidence="2" type="ORF">UFOVP649_29</name>
</gene>
<proteinExistence type="predicted"/>
<protein>
    <submittedName>
        <fullName evidence="2">Uncharacterized protein</fullName>
    </submittedName>
</protein>
<feature type="coiled-coil region" evidence="1">
    <location>
        <begin position="27"/>
        <end position="54"/>
    </location>
</feature>
<name>A0A6J5N5K9_9CAUD</name>
<organism evidence="2">
    <name type="scientific">uncultured Caudovirales phage</name>
    <dbReference type="NCBI Taxonomy" id="2100421"/>
    <lineage>
        <taxon>Viruses</taxon>
        <taxon>Duplodnaviria</taxon>
        <taxon>Heunggongvirae</taxon>
        <taxon>Uroviricota</taxon>
        <taxon>Caudoviricetes</taxon>
        <taxon>Peduoviridae</taxon>
        <taxon>Maltschvirus</taxon>
        <taxon>Maltschvirus maltsch</taxon>
    </lineage>
</organism>
<sequence length="79" mass="8932">MTIPVKTATVFFDAIEAAYAVTMMMALGGNKEELASLQEKYQLLEQKYGAIKDEQLRTGWWEKRCKAEPGCAECKCFDC</sequence>
<keyword evidence="1" id="KW-0175">Coiled coil</keyword>
<evidence type="ECO:0000256" key="1">
    <source>
        <dbReference type="SAM" id="Coils"/>
    </source>
</evidence>